<feature type="compositionally biased region" description="Polar residues" evidence="10">
    <location>
        <begin position="366"/>
        <end position="375"/>
    </location>
</feature>
<proteinExistence type="predicted"/>
<evidence type="ECO:0000256" key="5">
    <source>
        <dbReference type="ARBA" id="ARBA00022692"/>
    </source>
</evidence>
<evidence type="ECO:0000256" key="9">
    <source>
        <dbReference type="ARBA" id="ARBA00023136"/>
    </source>
</evidence>
<dbReference type="Pfam" id="PF14828">
    <property type="entry name" value="Amnionless"/>
    <property type="match status" value="1"/>
</dbReference>
<gene>
    <name evidence="12" type="ORF">PYX00_000955</name>
</gene>
<dbReference type="GO" id="GO:0006898">
    <property type="term" value="P:receptor-mediated endocytosis"/>
    <property type="evidence" value="ECO:0007669"/>
    <property type="project" value="TreeGrafter"/>
</dbReference>
<keyword evidence="6" id="KW-0732">Signal</keyword>
<dbReference type="GO" id="GO:0030139">
    <property type="term" value="C:endocytic vesicle"/>
    <property type="evidence" value="ECO:0007669"/>
    <property type="project" value="TreeGrafter"/>
</dbReference>
<comment type="caution">
    <text evidence="12">The sequence shown here is derived from an EMBL/GenBank/DDBJ whole genome shotgun (WGS) entry which is preliminary data.</text>
</comment>
<evidence type="ECO:0000256" key="2">
    <source>
        <dbReference type="ARBA" id="ARBA00021200"/>
    </source>
</evidence>
<keyword evidence="5 11" id="KW-0812">Transmembrane</keyword>
<evidence type="ECO:0000256" key="1">
    <source>
        <dbReference type="ARBA" id="ARBA00004251"/>
    </source>
</evidence>
<keyword evidence="7" id="KW-0653">Protein transport</keyword>
<dbReference type="EMBL" id="JARGDH010000001">
    <property type="protein sequence ID" value="KAL0279376.1"/>
    <property type="molecule type" value="Genomic_DNA"/>
</dbReference>
<keyword evidence="3" id="KW-0813">Transport</keyword>
<evidence type="ECO:0000256" key="3">
    <source>
        <dbReference type="ARBA" id="ARBA00022448"/>
    </source>
</evidence>
<comment type="subcellular location">
    <subcellularLocation>
        <location evidence="1">Cell membrane</location>
        <topology evidence="1">Single-pass type I membrane protein</topology>
    </subcellularLocation>
</comment>
<accession>A0AAW2IBQ4</accession>
<keyword evidence="8 11" id="KW-1133">Transmembrane helix</keyword>
<dbReference type="GO" id="GO:0016324">
    <property type="term" value="C:apical plasma membrane"/>
    <property type="evidence" value="ECO:0007669"/>
    <property type="project" value="TreeGrafter"/>
</dbReference>
<evidence type="ECO:0000313" key="12">
    <source>
        <dbReference type="EMBL" id="KAL0279376.1"/>
    </source>
</evidence>
<evidence type="ECO:0000256" key="4">
    <source>
        <dbReference type="ARBA" id="ARBA00022475"/>
    </source>
</evidence>
<dbReference type="AlphaFoldDB" id="A0AAW2IBQ4"/>
<keyword evidence="9 11" id="KW-0472">Membrane</keyword>
<evidence type="ECO:0000256" key="10">
    <source>
        <dbReference type="SAM" id="MobiDB-lite"/>
    </source>
</evidence>
<organism evidence="12">
    <name type="scientific">Menopon gallinae</name>
    <name type="common">poultry shaft louse</name>
    <dbReference type="NCBI Taxonomy" id="328185"/>
    <lineage>
        <taxon>Eukaryota</taxon>
        <taxon>Metazoa</taxon>
        <taxon>Ecdysozoa</taxon>
        <taxon>Arthropoda</taxon>
        <taxon>Hexapoda</taxon>
        <taxon>Insecta</taxon>
        <taxon>Pterygota</taxon>
        <taxon>Neoptera</taxon>
        <taxon>Paraneoptera</taxon>
        <taxon>Psocodea</taxon>
        <taxon>Troctomorpha</taxon>
        <taxon>Phthiraptera</taxon>
        <taxon>Amblycera</taxon>
        <taxon>Menoponidae</taxon>
        <taxon>Menopon</taxon>
    </lineage>
</organism>
<feature type="transmembrane region" description="Helical" evidence="11">
    <location>
        <begin position="296"/>
        <end position="318"/>
    </location>
</feature>
<evidence type="ECO:0000256" key="7">
    <source>
        <dbReference type="ARBA" id="ARBA00022927"/>
    </source>
</evidence>
<dbReference type="PANTHER" id="PTHR14995">
    <property type="entry name" value="AMNIONLESS"/>
    <property type="match status" value="1"/>
</dbReference>
<dbReference type="InterPro" id="IPR026112">
    <property type="entry name" value="AMN"/>
</dbReference>
<dbReference type="PANTHER" id="PTHR14995:SF2">
    <property type="entry name" value="PROTEIN AMNIONLESS"/>
    <property type="match status" value="1"/>
</dbReference>
<reference evidence="12" key="1">
    <citation type="journal article" date="2024" name="Gigascience">
        <title>Chromosome-level genome of the poultry shaft louse Menopon gallinae provides insight into the host-switching and adaptive evolution of parasitic lice.</title>
        <authorList>
            <person name="Xu Y."/>
            <person name="Ma L."/>
            <person name="Liu S."/>
            <person name="Liang Y."/>
            <person name="Liu Q."/>
            <person name="He Z."/>
            <person name="Tian L."/>
            <person name="Duan Y."/>
            <person name="Cai W."/>
            <person name="Li H."/>
            <person name="Song F."/>
        </authorList>
    </citation>
    <scope>NUCLEOTIDE SEQUENCE</scope>
    <source>
        <strain evidence="12">Cailab_2023a</strain>
    </source>
</reference>
<evidence type="ECO:0000256" key="8">
    <source>
        <dbReference type="ARBA" id="ARBA00022989"/>
    </source>
</evidence>
<dbReference type="GO" id="GO:0015031">
    <property type="term" value="P:protein transport"/>
    <property type="evidence" value="ECO:0007669"/>
    <property type="project" value="UniProtKB-KW"/>
</dbReference>
<evidence type="ECO:0000256" key="11">
    <source>
        <dbReference type="SAM" id="Phobius"/>
    </source>
</evidence>
<keyword evidence="4" id="KW-1003">Cell membrane</keyword>
<sequence length="433" mass="49359">MVTSEITLPPSGTIEFPNDLTISFTDRKDCPGGRDMVYKRNDWKDWLDPNNWEYQSDEMWLPHNKRVPCFAEDVKFPPESSFAVRLPLIMVPTGKIYFNDEVYDGDDWADYLNSGQGRRQFFSTKGEQKPWLHDLSCSGRRKCACGKSSYVFEDRIYEFVDTSLLNDVICMSARNSCGSVKCYSPVTPYGHCCGICGAVMTVRDNTIDDSILNEIHQIVKEKWSQYSDDVKFHVGRNEDENVEVTILSESSGGISDAMALATFVKDQLTDKKYDIISAKFSGLTLSNYLFNSMSGVVFGTVFTVLLFFASIYVIYVVMPQKRFSSLSSEHPFRFARFKNVIHEANSEEKLEIGTESTETSEGFHNPTFSGNTAPGTSKVEPEEVAMEAEEETIQEYDNPTYHELEKKNDFSFFDVKVEEDTKEEEQQFSEVEL</sequence>
<feature type="region of interest" description="Disordered" evidence="10">
    <location>
        <begin position="357"/>
        <end position="379"/>
    </location>
</feature>
<protein>
    <recommendedName>
        <fullName evidence="2">Protein amnionless</fullName>
    </recommendedName>
</protein>
<name>A0AAW2IBQ4_9NEOP</name>
<evidence type="ECO:0000256" key="6">
    <source>
        <dbReference type="ARBA" id="ARBA00022729"/>
    </source>
</evidence>